<protein>
    <submittedName>
        <fullName evidence="3">Peptidoglycan DD-metalloendopeptidase family protein</fullName>
    </submittedName>
</protein>
<name>A0ABT8SNY1_9CAUL</name>
<comment type="caution">
    <text evidence="3">The sequence shown here is derived from an EMBL/GenBank/DDBJ whole genome shotgun (WGS) entry which is preliminary data.</text>
</comment>
<dbReference type="Pfam" id="PF01551">
    <property type="entry name" value="Peptidase_M23"/>
    <property type="match status" value="1"/>
</dbReference>
<gene>
    <name evidence="3" type="ORF">Q0812_12235</name>
</gene>
<dbReference type="PANTHER" id="PTHR21666:SF270">
    <property type="entry name" value="MUREIN HYDROLASE ACTIVATOR ENVC"/>
    <property type="match status" value="1"/>
</dbReference>
<sequence>MARLRPVLILPLMLALAAPAAATLQVSPEEAGRLQARRQDELSRARRLRQDARAVAEEIARLSQEQARLALDQTGDQATLLEQRARLDALRARETEILTRLGAERGRLSRLLGALQLFRRDPPPALLVSPDSATDAVRAAILMQAVTPALKRRADALAAEQSRVLTLRRQAVIESQALITTESALSERGADIEALIAQRRALEAGLSQDADAADAEADALGRRLRALGLEVGDLPPDSGPALRGAAGLPGGRTRLTPPLPGGFTPQDRGLSWRAEALAGVAAPAEGRVDYAGPLEGWGQVVVLHLGGTWRVVVAGLGETTVATGERVREGQVLGRAPDAAGSDIYVEVRREERPVDPARWFRR</sequence>
<reference evidence="3" key="1">
    <citation type="submission" date="2023-07" db="EMBL/GenBank/DDBJ databases">
        <title>Brevundimonas soil sp. nov., isolated from the soil of chemical plant.</title>
        <authorList>
            <person name="Wu N."/>
        </authorList>
    </citation>
    <scope>NUCLEOTIDE SEQUENCE</scope>
    <source>
        <strain evidence="3">XZ-24</strain>
    </source>
</reference>
<dbReference type="InterPro" id="IPR016047">
    <property type="entry name" value="M23ase_b-sheet_dom"/>
</dbReference>
<evidence type="ECO:0000259" key="2">
    <source>
        <dbReference type="Pfam" id="PF01551"/>
    </source>
</evidence>
<keyword evidence="4" id="KW-1185">Reference proteome</keyword>
<feature type="signal peptide" evidence="1">
    <location>
        <begin position="1"/>
        <end position="22"/>
    </location>
</feature>
<dbReference type="PANTHER" id="PTHR21666">
    <property type="entry name" value="PEPTIDASE-RELATED"/>
    <property type="match status" value="1"/>
</dbReference>
<proteinExistence type="predicted"/>
<dbReference type="InterPro" id="IPR050570">
    <property type="entry name" value="Cell_wall_metabolism_enzyme"/>
</dbReference>
<dbReference type="InterPro" id="IPR011055">
    <property type="entry name" value="Dup_hybrid_motif"/>
</dbReference>
<evidence type="ECO:0000256" key="1">
    <source>
        <dbReference type="SAM" id="SignalP"/>
    </source>
</evidence>
<organism evidence="3 4">
    <name type="scientific">Peiella sedimenti</name>
    <dbReference type="NCBI Taxonomy" id="3061083"/>
    <lineage>
        <taxon>Bacteria</taxon>
        <taxon>Pseudomonadati</taxon>
        <taxon>Pseudomonadota</taxon>
        <taxon>Alphaproteobacteria</taxon>
        <taxon>Caulobacterales</taxon>
        <taxon>Caulobacteraceae</taxon>
        <taxon>Peiella</taxon>
    </lineage>
</organism>
<dbReference type="RefSeq" id="WP_302110622.1">
    <property type="nucleotide sequence ID" value="NZ_JAUKTR010000005.1"/>
</dbReference>
<evidence type="ECO:0000313" key="4">
    <source>
        <dbReference type="Proteomes" id="UP001169063"/>
    </source>
</evidence>
<dbReference type="CDD" id="cd12797">
    <property type="entry name" value="M23_peptidase"/>
    <property type="match status" value="1"/>
</dbReference>
<keyword evidence="1" id="KW-0732">Signal</keyword>
<evidence type="ECO:0000313" key="3">
    <source>
        <dbReference type="EMBL" id="MDO1560196.1"/>
    </source>
</evidence>
<dbReference type="EMBL" id="JAUKTR010000005">
    <property type="protein sequence ID" value="MDO1560196.1"/>
    <property type="molecule type" value="Genomic_DNA"/>
</dbReference>
<feature type="chain" id="PRO_5047532123" evidence="1">
    <location>
        <begin position="23"/>
        <end position="363"/>
    </location>
</feature>
<accession>A0ABT8SNY1</accession>
<feature type="domain" description="M23ase beta-sheet core" evidence="2">
    <location>
        <begin position="268"/>
        <end position="357"/>
    </location>
</feature>
<dbReference type="SUPFAM" id="SSF51261">
    <property type="entry name" value="Duplicated hybrid motif"/>
    <property type="match status" value="1"/>
</dbReference>
<dbReference type="Gene3D" id="2.70.70.10">
    <property type="entry name" value="Glucose Permease (Domain IIA)"/>
    <property type="match status" value="1"/>
</dbReference>
<dbReference type="Proteomes" id="UP001169063">
    <property type="component" value="Unassembled WGS sequence"/>
</dbReference>